<evidence type="ECO:0000256" key="1">
    <source>
        <dbReference type="ARBA" id="ARBA00022741"/>
    </source>
</evidence>
<dbReference type="EMBL" id="JAWJAY010000001">
    <property type="protein sequence ID" value="MDV2885562.1"/>
    <property type="molecule type" value="Genomic_DNA"/>
</dbReference>
<keyword evidence="2" id="KW-0067">ATP-binding</keyword>
<dbReference type="PANTHER" id="PTHR20953:SF3">
    <property type="entry name" value="P-LOOP CONTAINING NUCLEOSIDE TRIPHOSPHATE HYDROLASES SUPERFAMILY PROTEIN"/>
    <property type="match status" value="1"/>
</dbReference>
<dbReference type="InterPro" id="IPR014217">
    <property type="entry name" value="Spore_III_AA"/>
</dbReference>
<evidence type="ECO:0000256" key="2">
    <source>
        <dbReference type="ARBA" id="ARBA00022840"/>
    </source>
</evidence>
<keyword evidence="1" id="KW-0547">Nucleotide-binding</keyword>
<dbReference type="Pfam" id="PF19568">
    <property type="entry name" value="Spore_III_AA"/>
    <property type="match status" value="1"/>
</dbReference>
<dbReference type="AlphaFoldDB" id="A0AAJ2NNE6"/>
<name>A0AAJ2NNE6_ALKPS</name>
<protein>
    <submittedName>
        <fullName evidence="4">Stage III sporulation protein AA</fullName>
    </submittedName>
</protein>
<dbReference type="Proteomes" id="UP001285636">
    <property type="component" value="Unassembled WGS sequence"/>
</dbReference>
<feature type="domain" description="AAA+ ATPase" evidence="3">
    <location>
        <begin position="142"/>
        <end position="282"/>
    </location>
</feature>
<dbReference type="NCBIfam" id="TIGR02858">
    <property type="entry name" value="spore_III_AA"/>
    <property type="match status" value="1"/>
</dbReference>
<comment type="caution">
    <text evidence="4">The sequence shown here is derived from an EMBL/GenBank/DDBJ whole genome shotgun (WGS) entry which is preliminary data.</text>
</comment>
<sequence length="319" mass="35546">MLDDILAVVPESIRVVLRQIPAAIINDVEEIRIRIARPLEVVARGKPFYPTNDDGSMYIVQPKEGQLLLSQLSQHSLYAFEEELKKGFITIHGGHRVGLAGKVILERGEVKTIRDVSSFNIRIARQSIGMADRLIHYLFENRWLNTLFIGPPQTGKTTILRDVARLISEGDEKRGIAPLKVGIIDERSEICASMRGVPQHQLGPRIDVLDGCPKAEGMMMMIRSMSPDVLIVDEIGRVEDVLAVQEAVHAGVGVITTAHGHTIDDVLKRPALKELMQFGAFDLAIELTRTTRPGVVKKIHTFNKREKMSSSRATVVREQ</sequence>
<dbReference type="Gene3D" id="3.40.50.300">
    <property type="entry name" value="P-loop containing nucleotide triphosphate hydrolases"/>
    <property type="match status" value="1"/>
</dbReference>
<proteinExistence type="predicted"/>
<accession>A0AAJ2NNE6</accession>
<evidence type="ECO:0000313" key="4">
    <source>
        <dbReference type="EMBL" id="MDV2885562.1"/>
    </source>
</evidence>
<dbReference type="GO" id="GO:0005524">
    <property type="term" value="F:ATP binding"/>
    <property type="evidence" value="ECO:0007669"/>
    <property type="project" value="UniProtKB-KW"/>
</dbReference>
<gene>
    <name evidence="4" type="primary">spoIIIAA</name>
    <name evidence="4" type="ORF">RYX45_10220</name>
</gene>
<dbReference type="RefSeq" id="WP_289234773.1">
    <property type="nucleotide sequence ID" value="NZ_CP117835.1"/>
</dbReference>
<dbReference type="SMART" id="SM00382">
    <property type="entry name" value="AAA"/>
    <property type="match status" value="1"/>
</dbReference>
<evidence type="ECO:0000259" key="3">
    <source>
        <dbReference type="SMART" id="SM00382"/>
    </source>
</evidence>
<evidence type="ECO:0000313" key="5">
    <source>
        <dbReference type="Proteomes" id="UP001285636"/>
    </source>
</evidence>
<organism evidence="4 5">
    <name type="scientific">Alkalihalophilus pseudofirmus</name>
    <name type="common">Bacillus pseudofirmus</name>
    <dbReference type="NCBI Taxonomy" id="79885"/>
    <lineage>
        <taxon>Bacteria</taxon>
        <taxon>Bacillati</taxon>
        <taxon>Bacillota</taxon>
        <taxon>Bacilli</taxon>
        <taxon>Bacillales</taxon>
        <taxon>Bacillaceae</taxon>
        <taxon>Alkalihalophilus</taxon>
    </lineage>
</organism>
<dbReference type="SUPFAM" id="SSF52540">
    <property type="entry name" value="P-loop containing nucleoside triphosphate hydrolases"/>
    <property type="match status" value="1"/>
</dbReference>
<reference evidence="4" key="1">
    <citation type="submission" date="2023-10" db="EMBL/GenBank/DDBJ databases">
        <title>Screening of Alkalihalophilus pseudofirmusBZ-TG-HK211 and Its Alleviation of Salt Stress on Rapeseed Growth.</title>
        <authorList>
            <person name="Zhao B."/>
            <person name="Guo T."/>
        </authorList>
    </citation>
    <scope>NUCLEOTIDE SEQUENCE</scope>
    <source>
        <strain evidence="4">BZ-TG-HK211</strain>
    </source>
</reference>
<dbReference type="InterPro" id="IPR045735">
    <property type="entry name" value="Spore_III_AA_AAA+_ATPase"/>
</dbReference>
<dbReference type="PANTHER" id="PTHR20953">
    <property type="entry name" value="KINASE-RELATED"/>
    <property type="match status" value="1"/>
</dbReference>
<dbReference type="InterPro" id="IPR003593">
    <property type="entry name" value="AAA+_ATPase"/>
</dbReference>
<dbReference type="CDD" id="cd00009">
    <property type="entry name" value="AAA"/>
    <property type="match status" value="1"/>
</dbReference>
<dbReference type="InterPro" id="IPR027417">
    <property type="entry name" value="P-loop_NTPase"/>
</dbReference>